<feature type="domain" description="Reverse transcriptase" evidence="4">
    <location>
        <begin position="680"/>
        <end position="826"/>
    </location>
</feature>
<dbReference type="Proteomes" id="UP000054481">
    <property type="component" value="Unassembled WGS sequence"/>
</dbReference>
<gene>
    <name evidence="5" type="ORF">HIM_10888</name>
</gene>
<dbReference type="OrthoDB" id="4927418at2759"/>
<keyword evidence="2" id="KW-0496">Mitochondrion</keyword>
<evidence type="ECO:0000313" key="5">
    <source>
        <dbReference type="EMBL" id="KJZ69719.1"/>
    </source>
</evidence>
<dbReference type="InterPro" id="IPR043502">
    <property type="entry name" value="DNA/RNA_pol_sf"/>
</dbReference>
<keyword evidence="3" id="KW-0175">Coiled coil</keyword>
<evidence type="ECO:0000313" key="6">
    <source>
        <dbReference type="Proteomes" id="UP000054481"/>
    </source>
</evidence>
<dbReference type="Gene3D" id="3.60.10.10">
    <property type="entry name" value="Endonuclease/exonuclease/phosphatase"/>
    <property type="match status" value="1"/>
</dbReference>
<comment type="subcellular location">
    <subcellularLocation>
        <location evidence="1">Mitochondrion</location>
    </subcellularLocation>
</comment>
<dbReference type="CDD" id="cd01650">
    <property type="entry name" value="RT_nLTR_like"/>
    <property type="match status" value="1"/>
</dbReference>
<name>A0A0F8A1U5_9HYPO</name>
<evidence type="ECO:0000256" key="1">
    <source>
        <dbReference type="ARBA" id="ARBA00004173"/>
    </source>
</evidence>
<dbReference type="Pfam" id="PF14529">
    <property type="entry name" value="Exo_endo_phos_2"/>
    <property type="match status" value="1"/>
</dbReference>
<dbReference type="GO" id="GO:0003824">
    <property type="term" value="F:catalytic activity"/>
    <property type="evidence" value="ECO:0007669"/>
    <property type="project" value="InterPro"/>
</dbReference>
<feature type="coiled-coil region" evidence="3">
    <location>
        <begin position="44"/>
        <end position="71"/>
    </location>
</feature>
<dbReference type="SUPFAM" id="SSF56672">
    <property type="entry name" value="DNA/RNA polymerases"/>
    <property type="match status" value="1"/>
</dbReference>
<keyword evidence="6" id="KW-1185">Reference proteome</keyword>
<dbReference type="AlphaFoldDB" id="A0A0F8A1U5"/>
<dbReference type="PANTHER" id="PTHR33481">
    <property type="entry name" value="REVERSE TRANSCRIPTASE"/>
    <property type="match status" value="1"/>
</dbReference>
<dbReference type="SUPFAM" id="SSF56219">
    <property type="entry name" value="DNase I-like"/>
    <property type="match status" value="1"/>
</dbReference>
<dbReference type="PROSITE" id="PS50878">
    <property type="entry name" value="RT_POL"/>
    <property type="match status" value="1"/>
</dbReference>
<dbReference type="InterPro" id="IPR036691">
    <property type="entry name" value="Endo/exonu/phosph_ase_sf"/>
</dbReference>
<dbReference type="EMBL" id="KQ030684">
    <property type="protein sequence ID" value="KJZ69719.1"/>
    <property type="molecule type" value="Genomic_DNA"/>
</dbReference>
<protein>
    <recommendedName>
        <fullName evidence="4">Reverse transcriptase domain-containing protein</fullName>
    </recommendedName>
</protein>
<dbReference type="PANTHER" id="PTHR33481:SF1">
    <property type="entry name" value="ENDONUCLEASE_EXONUCLEASE_PHOSPHATASE DOMAIN-CONTAINING PROTEIN-RELATED"/>
    <property type="match status" value="1"/>
</dbReference>
<dbReference type="Pfam" id="PF00078">
    <property type="entry name" value="RVT_1"/>
    <property type="match status" value="1"/>
</dbReference>
<accession>A0A0F8A1U5</accession>
<proteinExistence type="predicted"/>
<dbReference type="InterPro" id="IPR000477">
    <property type="entry name" value="RT_dom"/>
</dbReference>
<evidence type="ECO:0000259" key="4">
    <source>
        <dbReference type="PROSITE" id="PS50878"/>
    </source>
</evidence>
<reference evidence="5 6" key="1">
    <citation type="journal article" date="2014" name="Genome Biol. Evol.">
        <title>Comparative genomics and transcriptomics analyses reveal divergent lifestyle features of nematode endoparasitic fungus Hirsutella minnesotensis.</title>
        <authorList>
            <person name="Lai Y."/>
            <person name="Liu K."/>
            <person name="Zhang X."/>
            <person name="Zhang X."/>
            <person name="Li K."/>
            <person name="Wang N."/>
            <person name="Shu C."/>
            <person name="Wu Y."/>
            <person name="Wang C."/>
            <person name="Bushley K.E."/>
            <person name="Xiang M."/>
            <person name="Liu X."/>
        </authorList>
    </citation>
    <scope>NUCLEOTIDE SEQUENCE [LARGE SCALE GENOMIC DNA]</scope>
    <source>
        <strain evidence="5 6">3608</strain>
    </source>
</reference>
<dbReference type="InterPro" id="IPR005135">
    <property type="entry name" value="Endo/exonuclease/phosphatase"/>
</dbReference>
<sequence length="826" mass="93265">MLAKMGSEMVDLKHRVSEQSDTIRKLSATVYKQSTIIQGQEDLTRGLEVQVQESKEELRRKNDEQHKESRQVYQDIQKEDMNVKGNLSRLTQKLDTSGEVTVPKLGGPRATFADVARSLPASPPTSIRSIRQAIEEEMRAKNRQETWRCAAVVRESRNADRVKIICRDEAELQLVKEAAQKTAVDGSRVMRDQLYPVRVDNANRTAILDAEGNTLPGAIEALSVENRVTIGKISWLSKRESGKAYGSMVVGRVGHHSCVRTKTGTDPMFQLPGNRSQSVFMQEAADMRQMRKSESDERRGPEGFAALAISEPHARKIDGRVVTSPMGHHNWTKMIPTCVRDGLWPIRSMPWIRSDLEAEQVPVSSADITAAVLRLEEREVMVMSVYVEGKNDEALMSAMEVLRDVIDRFRNGTGSCTDVLLAGDFNRHDLLWSGNEVSARRQGEGQPIIDLMSDFGLCSLLPRGTKTWQGRDKESTIDLVLASAELADEVTSCVIHPTEHGSDHRAIQTTFDIRVPERTFPQRLLLRNAPWTAIAARVEDELRPLPWTVGVQTQADQLMRVVTKVLQDLTPRAQPPPYAKRWWTKDLTRLRRMYTYEGKGEQAEELLSTFFPPLPSRIEPEGERPQRGEIAMPDLTLQEIEEKVMAAKPWKAPGEDGLPAIVWKKLWHVVKVRVWTLFDSSLREGVVPHQWRTAKIIPLRKPGKGDYTLAKAWRPISLLSTLGKILEAVVADRISYAVEAHVLLPANHFGARKRRSADQALVLLQERIYKAWRMGRVLSLISFDVKGAYNGVCKERLLDRMRARGIPDRLVVWMDAFCSERTASVV</sequence>
<evidence type="ECO:0000256" key="2">
    <source>
        <dbReference type="ARBA" id="ARBA00023128"/>
    </source>
</evidence>
<dbReference type="GO" id="GO:0005739">
    <property type="term" value="C:mitochondrion"/>
    <property type="evidence" value="ECO:0007669"/>
    <property type="project" value="UniProtKB-SubCell"/>
</dbReference>
<organism evidence="5 6">
    <name type="scientific">Hirsutella minnesotensis 3608</name>
    <dbReference type="NCBI Taxonomy" id="1043627"/>
    <lineage>
        <taxon>Eukaryota</taxon>
        <taxon>Fungi</taxon>
        <taxon>Dikarya</taxon>
        <taxon>Ascomycota</taxon>
        <taxon>Pezizomycotina</taxon>
        <taxon>Sordariomycetes</taxon>
        <taxon>Hypocreomycetidae</taxon>
        <taxon>Hypocreales</taxon>
        <taxon>Ophiocordycipitaceae</taxon>
        <taxon>Hirsutella</taxon>
    </lineage>
</organism>
<evidence type="ECO:0000256" key="3">
    <source>
        <dbReference type="SAM" id="Coils"/>
    </source>
</evidence>